<keyword evidence="2" id="KW-0732">Signal</keyword>
<feature type="signal peptide" evidence="2">
    <location>
        <begin position="1"/>
        <end position="15"/>
    </location>
</feature>
<dbReference type="EMBL" id="JBHUCM010000016">
    <property type="protein sequence ID" value="MFD1539243.1"/>
    <property type="molecule type" value="Genomic_DNA"/>
</dbReference>
<dbReference type="InterPro" id="IPR058407">
    <property type="entry name" value="DUF8094"/>
</dbReference>
<gene>
    <name evidence="4" type="ORF">ACFSJ0_19455</name>
</gene>
<accession>A0ABW4G938</accession>
<name>A0ABW4G938_9ACTN</name>
<evidence type="ECO:0000313" key="5">
    <source>
        <dbReference type="Proteomes" id="UP001597097"/>
    </source>
</evidence>
<evidence type="ECO:0000256" key="1">
    <source>
        <dbReference type="SAM" id="MobiDB-lite"/>
    </source>
</evidence>
<feature type="compositionally biased region" description="Low complexity" evidence="1">
    <location>
        <begin position="38"/>
        <end position="49"/>
    </location>
</feature>
<dbReference type="PROSITE" id="PS51257">
    <property type="entry name" value="PROKAR_LIPOPROTEIN"/>
    <property type="match status" value="1"/>
</dbReference>
<dbReference type="RefSeq" id="WP_219533109.1">
    <property type="nucleotide sequence ID" value="NZ_JAHKRM010000016.1"/>
</dbReference>
<dbReference type="Pfam" id="PF26366">
    <property type="entry name" value="DUF8094"/>
    <property type="match status" value="1"/>
</dbReference>
<organism evidence="4 5">
    <name type="scientific">Nonomuraea guangzhouensis</name>
    <dbReference type="NCBI Taxonomy" id="1291555"/>
    <lineage>
        <taxon>Bacteria</taxon>
        <taxon>Bacillati</taxon>
        <taxon>Actinomycetota</taxon>
        <taxon>Actinomycetes</taxon>
        <taxon>Streptosporangiales</taxon>
        <taxon>Streptosporangiaceae</taxon>
        <taxon>Nonomuraea</taxon>
    </lineage>
</organism>
<protein>
    <recommendedName>
        <fullName evidence="3">DUF8094 domain-containing protein</fullName>
    </recommendedName>
</protein>
<sequence length="338" mass="35746">MPVNRPLFVSGLALAMVTACSTSGTPPQAGAWSVGSLPQASASPAAPAQGELTQAEAALVLDRYREQVQQARLQDGAGLEESSTGLALELDRADLRLAKLRGDQPGALPQLTSTRFVIAKNPTGARWFLAEITEQGKDDRTQLILQETAAGWRLVARSNTPLQAAALPIAVDDEGRATAVAGTATTKLAVAPRVIAAAHARSLATNGKDARANRLLGAGPYTTQSATDRLADLRLLRGQWDVRDRTQVVPSIYGLRASGGGAVVWYGVREQQSFTARPKAATLSFTRSEPAALSGKKEFRNRVILVQASWFAAVVPASASKKTRIVADWTSQISVTGD</sequence>
<evidence type="ECO:0000259" key="3">
    <source>
        <dbReference type="Pfam" id="PF26366"/>
    </source>
</evidence>
<comment type="caution">
    <text evidence="4">The sequence shown here is derived from an EMBL/GenBank/DDBJ whole genome shotgun (WGS) entry which is preliminary data.</text>
</comment>
<feature type="domain" description="DUF8094" evidence="3">
    <location>
        <begin position="50"/>
        <end position="327"/>
    </location>
</feature>
<reference evidence="5" key="1">
    <citation type="journal article" date="2019" name="Int. J. Syst. Evol. Microbiol.">
        <title>The Global Catalogue of Microorganisms (GCM) 10K type strain sequencing project: providing services to taxonomists for standard genome sequencing and annotation.</title>
        <authorList>
            <consortium name="The Broad Institute Genomics Platform"/>
            <consortium name="The Broad Institute Genome Sequencing Center for Infectious Disease"/>
            <person name="Wu L."/>
            <person name="Ma J."/>
        </authorList>
    </citation>
    <scope>NUCLEOTIDE SEQUENCE [LARGE SCALE GENOMIC DNA]</scope>
    <source>
        <strain evidence="5">CGMCC 1.15399</strain>
    </source>
</reference>
<dbReference type="Proteomes" id="UP001597097">
    <property type="component" value="Unassembled WGS sequence"/>
</dbReference>
<evidence type="ECO:0000256" key="2">
    <source>
        <dbReference type="SAM" id="SignalP"/>
    </source>
</evidence>
<evidence type="ECO:0000313" key="4">
    <source>
        <dbReference type="EMBL" id="MFD1539243.1"/>
    </source>
</evidence>
<feature type="chain" id="PRO_5046440358" description="DUF8094 domain-containing protein" evidence="2">
    <location>
        <begin position="16"/>
        <end position="338"/>
    </location>
</feature>
<keyword evidence="5" id="KW-1185">Reference proteome</keyword>
<feature type="region of interest" description="Disordered" evidence="1">
    <location>
        <begin position="25"/>
        <end position="49"/>
    </location>
</feature>
<proteinExistence type="predicted"/>